<keyword evidence="1" id="KW-0732">Signal</keyword>
<dbReference type="EMBL" id="JAEMNX010000020">
    <property type="protein sequence ID" value="MBJ7539052.1"/>
    <property type="molecule type" value="Genomic_DNA"/>
</dbReference>
<protein>
    <recommendedName>
        <fullName evidence="4">Outer membrane protein beta-barrel domain-containing protein</fullName>
    </recommendedName>
</protein>
<feature type="signal peptide" evidence="1">
    <location>
        <begin position="1"/>
        <end position="24"/>
    </location>
</feature>
<evidence type="ECO:0000256" key="1">
    <source>
        <dbReference type="SAM" id="SignalP"/>
    </source>
</evidence>
<dbReference type="AlphaFoldDB" id="A0A934JY28"/>
<organism evidence="2 3">
    <name type="scientific">Marinomonas transparens</name>
    <dbReference type="NCBI Taxonomy" id="2795388"/>
    <lineage>
        <taxon>Bacteria</taxon>
        <taxon>Pseudomonadati</taxon>
        <taxon>Pseudomonadota</taxon>
        <taxon>Gammaproteobacteria</taxon>
        <taxon>Oceanospirillales</taxon>
        <taxon>Oceanospirillaceae</taxon>
        <taxon>Marinomonas</taxon>
    </lineage>
</organism>
<dbReference type="PROSITE" id="PS51257">
    <property type="entry name" value="PROKAR_LIPOPROTEIN"/>
    <property type="match status" value="1"/>
</dbReference>
<dbReference type="RefSeq" id="WP_199469457.1">
    <property type="nucleotide sequence ID" value="NZ_JAEMNX010000020.1"/>
</dbReference>
<name>A0A934JY28_9GAMM</name>
<dbReference type="SUPFAM" id="SSF56925">
    <property type="entry name" value="OMPA-like"/>
    <property type="match status" value="1"/>
</dbReference>
<proteinExistence type="predicted"/>
<evidence type="ECO:0000313" key="2">
    <source>
        <dbReference type="EMBL" id="MBJ7539052.1"/>
    </source>
</evidence>
<comment type="caution">
    <text evidence="2">The sequence shown here is derived from an EMBL/GenBank/DDBJ whole genome shotgun (WGS) entry which is preliminary data.</text>
</comment>
<sequence length="206" mass="22990">MKLVRRFVLSSASMLMVLSCDVYAKEEQESQSIVPSVFVEVSGGDGAEHLELAVGLEPDDQIGSFAGLYISQSSLGEDGTVKEVGITAFNFAEVSSESYGAEMHIALSRTSLDQYERRGAEVGVNLYGFFTESFALFVGASLRPRFFSLDWSNDELFEVSSNIGLRYQLPYNLSIFTQYQYDNFIKNNWKSSKIADHGMVGMNWLF</sequence>
<dbReference type="InterPro" id="IPR011250">
    <property type="entry name" value="OMP/PagP_B-barrel"/>
</dbReference>
<accession>A0A934JY28</accession>
<dbReference type="Proteomes" id="UP000628710">
    <property type="component" value="Unassembled WGS sequence"/>
</dbReference>
<gene>
    <name evidence="2" type="ORF">I8J31_15340</name>
</gene>
<evidence type="ECO:0000313" key="3">
    <source>
        <dbReference type="Proteomes" id="UP000628710"/>
    </source>
</evidence>
<feature type="chain" id="PRO_5036769955" description="Outer membrane protein beta-barrel domain-containing protein" evidence="1">
    <location>
        <begin position="25"/>
        <end position="206"/>
    </location>
</feature>
<keyword evidence="3" id="KW-1185">Reference proteome</keyword>
<evidence type="ECO:0008006" key="4">
    <source>
        <dbReference type="Google" id="ProtNLM"/>
    </source>
</evidence>
<reference evidence="2" key="1">
    <citation type="submission" date="2020-12" db="EMBL/GenBank/DDBJ databases">
        <title>Marinomonas arctica sp. nov., a psychrotolerant bacterium isolated from the Arctic.</title>
        <authorList>
            <person name="Zhang Y."/>
        </authorList>
    </citation>
    <scope>NUCLEOTIDE SEQUENCE</scope>
    <source>
        <strain evidence="2">C1424</strain>
    </source>
</reference>